<dbReference type="Pfam" id="PF06280">
    <property type="entry name" value="fn3_5"/>
    <property type="match status" value="1"/>
</dbReference>
<evidence type="ECO:0000313" key="16">
    <source>
        <dbReference type="Proteomes" id="UP000054032"/>
    </source>
</evidence>
<dbReference type="InterPro" id="IPR036852">
    <property type="entry name" value="Peptidase_S8/S53_dom_sf"/>
</dbReference>
<keyword evidence="6 9" id="KW-0378">Hydrolase</keyword>
<dbReference type="AlphaFoldDB" id="W6YWJ2"/>
<keyword evidence="4 9" id="KW-0645">Protease</keyword>
<protein>
    <recommendedName>
        <fullName evidence="17">Peptidase S8/S53 domain-containing protein</fullName>
    </recommendedName>
</protein>
<dbReference type="SUPFAM" id="SSF52743">
    <property type="entry name" value="Subtilisin-like"/>
    <property type="match status" value="1"/>
</dbReference>
<feature type="chain" id="PRO_5004886338" description="Peptidase S8/S53 domain-containing protein" evidence="11">
    <location>
        <begin position="18"/>
        <end position="872"/>
    </location>
</feature>
<dbReference type="KEGG" id="bor:COCMIDRAFT_104952"/>
<evidence type="ECO:0000256" key="6">
    <source>
        <dbReference type="ARBA" id="ARBA00022801"/>
    </source>
</evidence>
<name>W6YWJ2_COCMI</name>
<accession>W6YWJ2</accession>
<evidence type="ECO:0000256" key="2">
    <source>
        <dbReference type="ARBA" id="ARBA00022512"/>
    </source>
</evidence>
<evidence type="ECO:0000256" key="5">
    <source>
        <dbReference type="ARBA" id="ARBA00022729"/>
    </source>
</evidence>
<dbReference type="Gene3D" id="3.50.30.30">
    <property type="match status" value="1"/>
</dbReference>
<evidence type="ECO:0000256" key="3">
    <source>
        <dbReference type="ARBA" id="ARBA00022525"/>
    </source>
</evidence>
<dbReference type="HOGENOM" id="CLU_003559_3_1_1"/>
<evidence type="ECO:0000313" key="15">
    <source>
        <dbReference type="EMBL" id="EUC41893.1"/>
    </source>
</evidence>
<dbReference type="OrthoDB" id="10256524at2759"/>
<reference evidence="15 16" key="1">
    <citation type="journal article" date="2013" name="PLoS Genet.">
        <title>Comparative genome structure, secondary metabolite, and effector coding capacity across Cochliobolus pathogens.</title>
        <authorList>
            <person name="Condon B.J."/>
            <person name="Leng Y."/>
            <person name="Wu D."/>
            <person name="Bushley K.E."/>
            <person name="Ohm R.A."/>
            <person name="Otillar R."/>
            <person name="Martin J."/>
            <person name="Schackwitz W."/>
            <person name="Grimwood J."/>
            <person name="MohdZainudin N."/>
            <person name="Xue C."/>
            <person name="Wang R."/>
            <person name="Manning V.A."/>
            <person name="Dhillon B."/>
            <person name="Tu Z.J."/>
            <person name="Steffenson B.J."/>
            <person name="Salamov A."/>
            <person name="Sun H."/>
            <person name="Lowry S."/>
            <person name="LaButti K."/>
            <person name="Han J."/>
            <person name="Copeland A."/>
            <person name="Lindquist E."/>
            <person name="Barry K."/>
            <person name="Schmutz J."/>
            <person name="Baker S.E."/>
            <person name="Ciuffetti L.M."/>
            <person name="Grigoriev I.V."/>
            <person name="Zhong S."/>
            <person name="Turgeon B.G."/>
        </authorList>
    </citation>
    <scope>NUCLEOTIDE SEQUENCE [LARGE SCALE GENOMIC DNA]</scope>
    <source>
        <strain evidence="15 16">ATCC 44560</strain>
    </source>
</reference>
<proteinExistence type="inferred from homology"/>
<dbReference type="InterPro" id="IPR000209">
    <property type="entry name" value="Peptidase_S8/S53_dom"/>
</dbReference>
<dbReference type="RefSeq" id="XP_007691583.1">
    <property type="nucleotide sequence ID" value="XM_007693393.1"/>
</dbReference>
<evidence type="ECO:0000259" key="12">
    <source>
        <dbReference type="Pfam" id="PF00082"/>
    </source>
</evidence>
<sequence>MLWAPYLLSILVGAVAGSEVAQIIPGAFIVEYEDASQGSSALNDVGATKTLDLNYELFQGAAIRFEDKKPVGERIAQLLEQPAIKNVWPNRLIPRPDARINAVASRTPAGSAFDQVARRSQDNDTLSTHVQTQVDKLRAEGIIGEGVKIAVIDTGIDYTHPALGGCFGPHCLVVGGYDLVGDDYNGDNTPVPDDDPSDQCSGHGTHVAGIIAARPNELGFTGAAPGVKLAAYRIFGCRGLATTEVMIAAFLRAQQDDANIITASFGYYNGWSNEALNAVTTRIVAKGVIITASAGNDGANGLFYAFNPASGNGVASIASFDNTVTPVVLSRASYSVSGDAKQSFDFSIGLPRDWTGVKFPLWTPSFNTSEADQGCNPFPSTTPDLSEKVVLIRRGTCFFDDKVQNAVAHGAKYIVFYNNVPGYRFLVLENYNLTATGMVSSTQGATWVRDLAAGKVVTLDIPNVNRLPVTPFHSSNNITGGFVSALSNWGPTWEAGVKPTFGTPGGDILSTYPVALGSYTIISGTSMAAPLAAAIYALLSNVRKTFDPQELQNVLAATAKPVQANNDGDISPWLAPIAQQGAGLLQAYDAAYATTVLSDSSLAFNDTVRLTDKNFTISNTGQEAITYELDVIGAATAYTFSNSTTPDPYPGLELDGSFATVHLSEYKVTVPAGGKSTISVHVIPPSRAPARLPVYGGYIRLNGTNGESLSLPYQGIAGDLNAHTVLNTTTYVSSSLNDPDYALVLGDNLNFLFPQINITDIANITDALPVAAIKPVFGSPRINIEILSTSNHTTNLGHAIGSPNEWTTRKLYPWTWNGQLNDGSFVPPGSYKFRISALHLFGDVNDTKQYDVSESPSFTIKYKGINNGTNLN</sequence>
<feature type="domain" description="PA" evidence="13">
    <location>
        <begin position="372"/>
        <end position="430"/>
    </location>
</feature>
<dbReference type="PANTHER" id="PTHR43806:SF66">
    <property type="entry name" value="SERIN ENDOPEPTIDASE"/>
    <property type="match status" value="1"/>
</dbReference>
<dbReference type="PROSITE" id="PS51892">
    <property type="entry name" value="SUBTILASE"/>
    <property type="match status" value="1"/>
</dbReference>
<evidence type="ECO:0008006" key="17">
    <source>
        <dbReference type="Google" id="ProtNLM"/>
    </source>
</evidence>
<gene>
    <name evidence="15" type="ORF">COCMIDRAFT_104952</name>
</gene>
<dbReference type="InterPro" id="IPR023828">
    <property type="entry name" value="Peptidase_S8_Ser-AS"/>
</dbReference>
<dbReference type="Gene3D" id="3.40.50.200">
    <property type="entry name" value="Peptidase S8/S53 domain"/>
    <property type="match status" value="2"/>
</dbReference>
<dbReference type="Pfam" id="PF02225">
    <property type="entry name" value="PA"/>
    <property type="match status" value="1"/>
</dbReference>
<dbReference type="Gene3D" id="2.60.40.1710">
    <property type="entry name" value="Subtilisin-like superfamily"/>
    <property type="match status" value="1"/>
</dbReference>
<keyword evidence="3" id="KW-0964">Secreted</keyword>
<dbReference type="GO" id="GO:0006508">
    <property type="term" value="P:proteolysis"/>
    <property type="evidence" value="ECO:0007669"/>
    <property type="project" value="UniProtKB-KW"/>
</dbReference>
<evidence type="ECO:0000256" key="4">
    <source>
        <dbReference type="ARBA" id="ARBA00022670"/>
    </source>
</evidence>
<evidence type="ECO:0000256" key="1">
    <source>
        <dbReference type="ARBA" id="ARBA00011073"/>
    </source>
</evidence>
<feature type="signal peptide" evidence="11">
    <location>
        <begin position="1"/>
        <end position="17"/>
    </location>
</feature>
<dbReference type="CDD" id="cd02124">
    <property type="entry name" value="PA_PoS1_like"/>
    <property type="match status" value="1"/>
</dbReference>
<evidence type="ECO:0000256" key="7">
    <source>
        <dbReference type="ARBA" id="ARBA00022825"/>
    </source>
</evidence>
<comment type="similarity">
    <text evidence="1 9 10">Belongs to the peptidase S8 family.</text>
</comment>
<keyword evidence="16" id="KW-1185">Reference proteome</keyword>
<evidence type="ECO:0000256" key="8">
    <source>
        <dbReference type="PIRSR" id="PIRSR615500-1"/>
    </source>
</evidence>
<dbReference type="InterPro" id="IPR034187">
    <property type="entry name" value="Peptidases_S8_5"/>
</dbReference>
<dbReference type="InterPro" id="IPR015500">
    <property type="entry name" value="Peptidase_S8_subtilisin-rel"/>
</dbReference>
<dbReference type="InterPro" id="IPR022398">
    <property type="entry name" value="Peptidase_S8_His-AS"/>
</dbReference>
<dbReference type="STRING" id="930090.W6YWJ2"/>
<dbReference type="Proteomes" id="UP000054032">
    <property type="component" value="Unassembled WGS sequence"/>
</dbReference>
<keyword evidence="2" id="KW-0134">Cell wall</keyword>
<feature type="active site" description="Charge relay system" evidence="8 9">
    <location>
        <position position="526"/>
    </location>
</feature>
<dbReference type="GO" id="GO:0016020">
    <property type="term" value="C:membrane"/>
    <property type="evidence" value="ECO:0007669"/>
    <property type="project" value="InterPro"/>
</dbReference>
<dbReference type="InterPro" id="IPR050131">
    <property type="entry name" value="Peptidase_S8_subtilisin-like"/>
</dbReference>
<dbReference type="PROSITE" id="PS00136">
    <property type="entry name" value="SUBTILASE_ASP"/>
    <property type="match status" value="1"/>
</dbReference>
<feature type="domain" description="Peptidase S8/S53" evidence="12">
    <location>
        <begin position="144"/>
        <end position="562"/>
    </location>
</feature>
<dbReference type="eggNOG" id="KOG4266">
    <property type="taxonomic scope" value="Eukaryota"/>
</dbReference>
<dbReference type="InterPro" id="IPR046450">
    <property type="entry name" value="PA_dom_sf"/>
</dbReference>
<feature type="active site" description="Charge relay system" evidence="8 9">
    <location>
        <position position="203"/>
    </location>
</feature>
<evidence type="ECO:0000259" key="14">
    <source>
        <dbReference type="Pfam" id="PF06280"/>
    </source>
</evidence>
<feature type="active site" description="Charge relay system" evidence="8 9">
    <location>
        <position position="153"/>
    </location>
</feature>
<dbReference type="GO" id="GO:0004252">
    <property type="term" value="F:serine-type endopeptidase activity"/>
    <property type="evidence" value="ECO:0007669"/>
    <property type="project" value="UniProtKB-UniRule"/>
</dbReference>
<dbReference type="InterPro" id="IPR010435">
    <property type="entry name" value="C5a/SBT2-like_Fn3"/>
</dbReference>
<evidence type="ECO:0000256" key="9">
    <source>
        <dbReference type="PROSITE-ProRule" id="PRU01240"/>
    </source>
</evidence>
<evidence type="ECO:0000259" key="13">
    <source>
        <dbReference type="Pfam" id="PF02225"/>
    </source>
</evidence>
<dbReference type="Pfam" id="PF00082">
    <property type="entry name" value="Peptidase_S8"/>
    <property type="match status" value="1"/>
</dbReference>
<keyword evidence="5 11" id="KW-0732">Signal</keyword>
<feature type="domain" description="C5a peptidase/Subtilisin-like protease SBT2-like Fn3-like" evidence="14">
    <location>
        <begin position="603"/>
        <end position="713"/>
    </location>
</feature>
<dbReference type="InterPro" id="IPR003137">
    <property type="entry name" value="PA_domain"/>
</dbReference>
<dbReference type="EMBL" id="KI964081">
    <property type="protein sequence ID" value="EUC41893.1"/>
    <property type="molecule type" value="Genomic_DNA"/>
</dbReference>
<dbReference type="PRINTS" id="PR00723">
    <property type="entry name" value="SUBTILISIN"/>
</dbReference>
<dbReference type="CDD" id="cd07489">
    <property type="entry name" value="Peptidases_S8_5"/>
    <property type="match status" value="1"/>
</dbReference>
<dbReference type="GeneID" id="19118611"/>
<evidence type="ECO:0000256" key="10">
    <source>
        <dbReference type="RuleBase" id="RU003355"/>
    </source>
</evidence>
<dbReference type="PROSITE" id="PS00138">
    <property type="entry name" value="SUBTILASE_SER"/>
    <property type="match status" value="1"/>
</dbReference>
<dbReference type="PROSITE" id="PS00137">
    <property type="entry name" value="SUBTILASE_HIS"/>
    <property type="match status" value="1"/>
</dbReference>
<dbReference type="PANTHER" id="PTHR43806">
    <property type="entry name" value="PEPTIDASE S8"/>
    <property type="match status" value="1"/>
</dbReference>
<evidence type="ECO:0000256" key="11">
    <source>
        <dbReference type="SAM" id="SignalP"/>
    </source>
</evidence>
<dbReference type="SUPFAM" id="SSF52025">
    <property type="entry name" value="PA domain"/>
    <property type="match status" value="1"/>
</dbReference>
<organism evidence="15 16">
    <name type="scientific">Bipolaris oryzae ATCC 44560</name>
    <dbReference type="NCBI Taxonomy" id="930090"/>
    <lineage>
        <taxon>Eukaryota</taxon>
        <taxon>Fungi</taxon>
        <taxon>Dikarya</taxon>
        <taxon>Ascomycota</taxon>
        <taxon>Pezizomycotina</taxon>
        <taxon>Dothideomycetes</taxon>
        <taxon>Pleosporomycetidae</taxon>
        <taxon>Pleosporales</taxon>
        <taxon>Pleosporineae</taxon>
        <taxon>Pleosporaceae</taxon>
        <taxon>Bipolaris</taxon>
    </lineage>
</organism>
<keyword evidence="7 9" id="KW-0720">Serine protease</keyword>
<dbReference type="InterPro" id="IPR023827">
    <property type="entry name" value="Peptidase_S8_Asp-AS"/>
</dbReference>